<dbReference type="EMBL" id="JBHUMZ010000019">
    <property type="protein sequence ID" value="MFD2638859.1"/>
    <property type="molecule type" value="Genomic_DNA"/>
</dbReference>
<accession>A0ABW5QA34</accession>
<keyword evidence="1" id="KW-0809">Transit peptide</keyword>
<keyword evidence="4" id="KW-1185">Reference proteome</keyword>
<dbReference type="Pfam" id="PF12638">
    <property type="entry name" value="Staygreen"/>
    <property type="match status" value="1"/>
</dbReference>
<evidence type="ECO:0000313" key="3">
    <source>
        <dbReference type="EMBL" id="MFD2638859.1"/>
    </source>
</evidence>
<evidence type="ECO:0000256" key="1">
    <source>
        <dbReference type="ARBA" id="ARBA00022946"/>
    </source>
</evidence>
<protein>
    <submittedName>
        <fullName evidence="3">Staygreen family protein</fullName>
    </submittedName>
</protein>
<dbReference type="RefSeq" id="WP_377328629.1">
    <property type="nucleotide sequence ID" value="NZ_JBHUMZ010000019.1"/>
</dbReference>
<dbReference type="InterPro" id="IPR024438">
    <property type="entry name" value="Staygreen"/>
</dbReference>
<organism evidence="3 4">
    <name type="scientific">Piscibacillus salipiscarius</name>
    <dbReference type="NCBI Taxonomy" id="299480"/>
    <lineage>
        <taxon>Bacteria</taxon>
        <taxon>Bacillati</taxon>
        <taxon>Bacillota</taxon>
        <taxon>Bacilli</taxon>
        <taxon>Bacillales</taxon>
        <taxon>Bacillaceae</taxon>
        <taxon>Piscibacillus</taxon>
    </lineage>
</organism>
<feature type="domain" description="Staygreen protein" evidence="2">
    <location>
        <begin position="3"/>
        <end position="147"/>
    </location>
</feature>
<dbReference type="PANTHER" id="PTHR31750">
    <property type="entry name" value="PROTEIN STAY-GREEN 1, CHLOROPLASTIC-RELATED"/>
    <property type="match status" value="1"/>
</dbReference>
<dbReference type="PANTHER" id="PTHR31750:SF4">
    <property type="entry name" value="LP06106P"/>
    <property type="match status" value="1"/>
</dbReference>
<gene>
    <name evidence="3" type="ORF">ACFSW4_08290</name>
</gene>
<dbReference type="Proteomes" id="UP001597452">
    <property type="component" value="Unassembled WGS sequence"/>
</dbReference>
<comment type="caution">
    <text evidence="3">The sequence shown here is derived from an EMBL/GenBank/DDBJ whole genome shotgun (WGS) entry which is preliminary data.</text>
</comment>
<proteinExistence type="predicted"/>
<sequence length="151" mass="17354">MSQFNPNQLFVEYREQISKTSPIVGRRHTLTHSDVTGDLFLTVGPQFAYDLINDMRDEVMGEFVKVGDELVYHAHVFIGGLFDEATAAIRDQIFRRELPLALTAIRYGENPLFQTNPSLDEVPVKIHFNSSYPQFNTSENWGVFSDYKYVD</sequence>
<evidence type="ECO:0000259" key="2">
    <source>
        <dbReference type="Pfam" id="PF12638"/>
    </source>
</evidence>
<reference evidence="4" key="1">
    <citation type="journal article" date="2019" name="Int. J. Syst. Evol. Microbiol.">
        <title>The Global Catalogue of Microorganisms (GCM) 10K type strain sequencing project: providing services to taxonomists for standard genome sequencing and annotation.</title>
        <authorList>
            <consortium name="The Broad Institute Genomics Platform"/>
            <consortium name="The Broad Institute Genome Sequencing Center for Infectious Disease"/>
            <person name="Wu L."/>
            <person name="Ma J."/>
        </authorList>
    </citation>
    <scope>NUCLEOTIDE SEQUENCE [LARGE SCALE GENOMIC DNA]</scope>
    <source>
        <strain evidence="4">TISTR 1571</strain>
    </source>
</reference>
<evidence type="ECO:0000313" key="4">
    <source>
        <dbReference type="Proteomes" id="UP001597452"/>
    </source>
</evidence>
<name>A0ABW5QA34_9BACI</name>